<dbReference type="EMBL" id="MPTB01000030">
    <property type="protein sequence ID" value="OMD44793.1"/>
    <property type="molecule type" value="Genomic_DNA"/>
</dbReference>
<proteinExistence type="predicted"/>
<keyword evidence="2" id="KW-1185">Reference proteome</keyword>
<reference evidence="1 2" key="1">
    <citation type="submission" date="2016-10" db="EMBL/GenBank/DDBJ databases">
        <title>Paenibacillus species isolates.</title>
        <authorList>
            <person name="Beno S.M."/>
        </authorList>
    </citation>
    <scope>NUCLEOTIDE SEQUENCE [LARGE SCALE GENOMIC DNA]</scope>
    <source>
        <strain evidence="1 2">FSL H7-0744</strain>
    </source>
</reference>
<evidence type="ECO:0000313" key="1">
    <source>
        <dbReference type="EMBL" id="OMD44793.1"/>
    </source>
</evidence>
<evidence type="ECO:0008006" key="3">
    <source>
        <dbReference type="Google" id="ProtNLM"/>
    </source>
</evidence>
<sequence>MDSKKQVRPYFRNFSWKYGFILFYKRLKELLEGVHDQEEMEVLWSNCVHRLNNNQRLVMV</sequence>
<protein>
    <recommendedName>
        <fullName evidence="3">Transposase IS204/IS1001/IS1096/IS1165 DDE domain-containing protein</fullName>
    </recommendedName>
</protein>
<name>A0ABX3H6F4_PAEBO</name>
<evidence type="ECO:0000313" key="2">
    <source>
        <dbReference type="Proteomes" id="UP000187412"/>
    </source>
</evidence>
<comment type="caution">
    <text evidence="1">The sequence shown here is derived from an EMBL/GenBank/DDBJ whole genome shotgun (WGS) entry which is preliminary data.</text>
</comment>
<organism evidence="1 2">
    <name type="scientific">Paenibacillus borealis</name>
    <dbReference type="NCBI Taxonomy" id="160799"/>
    <lineage>
        <taxon>Bacteria</taxon>
        <taxon>Bacillati</taxon>
        <taxon>Bacillota</taxon>
        <taxon>Bacilli</taxon>
        <taxon>Bacillales</taxon>
        <taxon>Paenibacillaceae</taxon>
        <taxon>Paenibacillus</taxon>
    </lineage>
</organism>
<dbReference type="Proteomes" id="UP000187412">
    <property type="component" value="Unassembled WGS sequence"/>
</dbReference>
<accession>A0ABX3H6F4</accession>
<gene>
    <name evidence="1" type="ORF">BSK56_22110</name>
</gene>